<dbReference type="AlphaFoldDB" id="A0A5N5SH42"/>
<keyword evidence="15" id="KW-1185">Reference proteome</keyword>
<comment type="caution">
    <text evidence="14">The sequence shown here is derived from an EMBL/GenBank/DDBJ whole genome shotgun (WGS) entry which is preliminary data.</text>
</comment>
<feature type="binding site" evidence="11">
    <location>
        <position position="60"/>
    </location>
    <ligand>
        <name>Zn(2+)</name>
        <dbReference type="ChEBI" id="CHEBI:29105"/>
        <note>catalytic</note>
    </ligand>
</feature>
<comment type="catalytic activity">
    <reaction evidence="9 12">
        <text>cytidine + H2O + H(+) = uridine + NH4(+)</text>
        <dbReference type="Rhea" id="RHEA:16069"/>
        <dbReference type="ChEBI" id="CHEBI:15377"/>
        <dbReference type="ChEBI" id="CHEBI:15378"/>
        <dbReference type="ChEBI" id="CHEBI:16704"/>
        <dbReference type="ChEBI" id="CHEBI:17562"/>
        <dbReference type="ChEBI" id="CHEBI:28938"/>
        <dbReference type="EC" id="3.5.4.5"/>
    </reaction>
</comment>
<name>A0A5N5SH42_9CRUS</name>
<evidence type="ECO:0000256" key="12">
    <source>
        <dbReference type="RuleBase" id="RU364006"/>
    </source>
</evidence>
<feature type="binding site" evidence="11">
    <location>
        <position position="97"/>
    </location>
    <ligand>
        <name>Zn(2+)</name>
        <dbReference type="ChEBI" id="CHEBI:29105"/>
        <note>catalytic</note>
    </ligand>
</feature>
<keyword evidence="7 11" id="KW-0862">Zinc</keyword>
<dbReference type="GO" id="GO:0072527">
    <property type="term" value="P:pyrimidine-containing compound metabolic process"/>
    <property type="evidence" value="ECO:0007669"/>
    <property type="project" value="UniProtKB-ARBA"/>
</dbReference>
<evidence type="ECO:0000256" key="11">
    <source>
        <dbReference type="PIRSR" id="PIRSR606262-3"/>
    </source>
</evidence>
<proteinExistence type="inferred from homology"/>
<dbReference type="NCBIfam" id="NF004064">
    <property type="entry name" value="PRK05578.1"/>
    <property type="match status" value="1"/>
</dbReference>
<dbReference type="Pfam" id="PF00383">
    <property type="entry name" value="dCMP_cyt_deam_1"/>
    <property type="match status" value="1"/>
</dbReference>
<dbReference type="GO" id="GO:0005829">
    <property type="term" value="C:cytosol"/>
    <property type="evidence" value="ECO:0007669"/>
    <property type="project" value="TreeGrafter"/>
</dbReference>
<evidence type="ECO:0000256" key="7">
    <source>
        <dbReference type="ARBA" id="ARBA00022833"/>
    </source>
</evidence>
<evidence type="ECO:0000256" key="4">
    <source>
        <dbReference type="ARBA" id="ARBA00012783"/>
    </source>
</evidence>
<comment type="cofactor">
    <cofactor evidence="1 11 12">
        <name>Zn(2+)</name>
        <dbReference type="ChEBI" id="CHEBI:29105"/>
    </cofactor>
</comment>
<comment type="similarity">
    <text evidence="3 12">Belongs to the cytidine and deoxycytidylate deaminase family.</text>
</comment>
<evidence type="ECO:0000256" key="5">
    <source>
        <dbReference type="ARBA" id="ARBA00022723"/>
    </source>
</evidence>
<evidence type="ECO:0000256" key="1">
    <source>
        <dbReference type="ARBA" id="ARBA00001947"/>
    </source>
</evidence>
<evidence type="ECO:0000256" key="2">
    <source>
        <dbReference type="ARBA" id="ARBA00003949"/>
    </source>
</evidence>
<dbReference type="InterPro" id="IPR016192">
    <property type="entry name" value="APOBEC/CMP_deaminase_Zn-bd"/>
</dbReference>
<dbReference type="PROSITE" id="PS51747">
    <property type="entry name" value="CYT_DCMP_DEAMINASES_2"/>
    <property type="match status" value="1"/>
</dbReference>
<dbReference type="EMBL" id="SEYY01025141">
    <property type="protein sequence ID" value="KAB7493645.1"/>
    <property type="molecule type" value="Genomic_DNA"/>
</dbReference>
<keyword evidence="6 12" id="KW-0378">Hydrolase</keyword>
<dbReference type="InterPro" id="IPR016193">
    <property type="entry name" value="Cytidine_deaminase-like"/>
</dbReference>
<dbReference type="PANTHER" id="PTHR11644">
    <property type="entry name" value="CYTIDINE DEAMINASE"/>
    <property type="match status" value="1"/>
</dbReference>
<accession>A0A5N5SH42</accession>
<dbReference type="Gene3D" id="3.40.140.10">
    <property type="entry name" value="Cytidine Deaminase, domain 2"/>
    <property type="match status" value="1"/>
</dbReference>
<feature type="domain" description="CMP/dCMP-type deaminase" evidence="13">
    <location>
        <begin position="8"/>
        <end position="135"/>
    </location>
</feature>
<comment type="function">
    <text evidence="2 12">This enzyme scavenges exogenous and endogenous cytidine and 2'-deoxycytidine for UMP synthesis.</text>
</comment>
<evidence type="ECO:0000256" key="6">
    <source>
        <dbReference type="ARBA" id="ARBA00022801"/>
    </source>
</evidence>
<evidence type="ECO:0000256" key="3">
    <source>
        <dbReference type="ARBA" id="ARBA00006576"/>
    </source>
</evidence>
<dbReference type="GO" id="GO:0004126">
    <property type="term" value="F:cytidine deaminase activity"/>
    <property type="evidence" value="ECO:0007669"/>
    <property type="project" value="UniProtKB-UniRule"/>
</dbReference>
<feature type="binding site" evidence="11">
    <location>
        <position position="94"/>
    </location>
    <ligand>
        <name>Zn(2+)</name>
        <dbReference type="ChEBI" id="CHEBI:29105"/>
        <note>catalytic</note>
    </ligand>
</feature>
<evidence type="ECO:0000313" key="15">
    <source>
        <dbReference type="Proteomes" id="UP000326759"/>
    </source>
</evidence>
<dbReference type="PANTHER" id="PTHR11644:SF2">
    <property type="entry name" value="CYTIDINE DEAMINASE"/>
    <property type="match status" value="1"/>
</dbReference>
<dbReference type="CDD" id="cd01283">
    <property type="entry name" value="cytidine_deaminase"/>
    <property type="match status" value="1"/>
</dbReference>
<evidence type="ECO:0000313" key="14">
    <source>
        <dbReference type="EMBL" id="KAB7493645.1"/>
    </source>
</evidence>
<dbReference type="PROSITE" id="PS00903">
    <property type="entry name" value="CYT_DCMP_DEAMINASES_1"/>
    <property type="match status" value="1"/>
</dbReference>
<dbReference type="InterPro" id="IPR002125">
    <property type="entry name" value="CMP_dCMP_dom"/>
</dbReference>
<dbReference type="OrthoDB" id="414540at2759"/>
<dbReference type="Proteomes" id="UP000326759">
    <property type="component" value="Unassembled WGS sequence"/>
</dbReference>
<dbReference type="GO" id="GO:0055086">
    <property type="term" value="P:nucleobase-containing small molecule metabolic process"/>
    <property type="evidence" value="ECO:0007669"/>
    <property type="project" value="UniProtKB-ARBA"/>
</dbReference>
<evidence type="ECO:0000256" key="9">
    <source>
        <dbReference type="ARBA" id="ARBA00049558"/>
    </source>
</evidence>
<dbReference type="GO" id="GO:0042802">
    <property type="term" value="F:identical protein binding"/>
    <property type="evidence" value="ECO:0007669"/>
    <property type="project" value="UniProtKB-ARBA"/>
</dbReference>
<dbReference type="InterPro" id="IPR006262">
    <property type="entry name" value="Cyt_deam_tetra"/>
</dbReference>
<dbReference type="InterPro" id="IPR050202">
    <property type="entry name" value="Cyt/Deoxycyt_deaminase"/>
</dbReference>
<dbReference type="FunFam" id="3.40.140.10:FF:000008">
    <property type="entry name" value="Cytidine deaminase"/>
    <property type="match status" value="1"/>
</dbReference>
<sequence length="144" mass="15728">METRTKDKEVEDLLLCAQEARVRAYTPYSKFRVGAALLTEDGSLVPGCNVENISFGLTICAERNAIARAVGEGHRTFKAIGVVADMKDKFVTPCGACRQVIVEFSVDCEVYLGRPDGAYVKTTIDKLLPDAFTPHVANLESLTK</sequence>
<keyword evidence="5 11" id="KW-0479">Metal-binding</keyword>
<comment type="catalytic activity">
    <reaction evidence="12">
        <text>2'-deoxycytidine + H2O + H(+) = 2'-deoxyuridine + NH4(+)</text>
        <dbReference type="Rhea" id="RHEA:13433"/>
        <dbReference type="ChEBI" id="CHEBI:15377"/>
        <dbReference type="ChEBI" id="CHEBI:15378"/>
        <dbReference type="ChEBI" id="CHEBI:15698"/>
        <dbReference type="ChEBI" id="CHEBI:16450"/>
        <dbReference type="ChEBI" id="CHEBI:28938"/>
        <dbReference type="EC" id="3.5.4.5"/>
    </reaction>
</comment>
<evidence type="ECO:0000256" key="8">
    <source>
        <dbReference type="ARBA" id="ARBA00032005"/>
    </source>
</evidence>
<organism evidence="14 15">
    <name type="scientific">Armadillidium nasatum</name>
    <dbReference type="NCBI Taxonomy" id="96803"/>
    <lineage>
        <taxon>Eukaryota</taxon>
        <taxon>Metazoa</taxon>
        <taxon>Ecdysozoa</taxon>
        <taxon>Arthropoda</taxon>
        <taxon>Crustacea</taxon>
        <taxon>Multicrustacea</taxon>
        <taxon>Malacostraca</taxon>
        <taxon>Eumalacostraca</taxon>
        <taxon>Peracarida</taxon>
        <taxon>Isopoda</taxon>
        <taxon>Oniscidea</taxon>
        <taxon>Crinocheta</taxon>
        <taxon>Armadillidiidae</taxon>
        <taxon>Armadillidium</taxon>
    </lineage>
</organism>
<dbReference type="GO" id="GO:0008270">
    <property type="term" value="F:zinc ion binding"/>
    <property type="evidence" value="ECO:0007669"/>
    <property type="project" value="UniProtKB-UniRule"/>
</dbReference>
<reference evidence="14 15" key="1">
    <citation type="journal article" date="2019" name="PLoS Biol.">
        <title>Sex chromosomes control vertical transmission of feminizing Wolbachia symbionts in an isopod.</title>
        <authorList>
            <person name="Becking T."/>
            <person name="Chebbi M.A."/>
            <person name="Giraud I."/>
            <person name="Moumen B."/>
            <person name="Laverre T."/>
            <person name="Caubet Y."/>
            <person name="Peccoud J."/>
            <person name="Gilbert C."/>
            <person name="Cordaux R."/>
        </authorList>
    </citation>
    <scope>NUCLEOTIDE SEQUENCE [LARGE SCALE GENOMIC DNA]</scope>
    <source>
        <strain evidence="14">ANa2</strain>
        <tissue evidence="14">Whole body excluding digestive tract and cuticle</tissue>
    </source>
</reference>
<gene>
    <name evidence="14" type="primary">CDA</name>
    <name evidence="14" type="ORF">Anas_07930</name>
</gene>
<dbReference type="SUPFAM" id="SSF53927">
    <property type="entry name" value="Cytidine deaminase-like"/>
    <property type="match status" value="1"/>
</dbReference>
<dbReference type="NCBIfam" id="TIGR01354">
    <property type="entry name" value="cyt_deam_tetra"/>
    <property type="match status" value="1"/>
</dbReference>
<dbReference type="EC" id="3.5.4.5" evidence="4 12"/>
<feature type="active site" description="Proton donor" evidence="10">
    <location>
        <position position="62"/>
    </location>
</feature>
<evidence type="ECO:0000259" key="13">
    <source>
        <dbReference type="PROSITE" id="PS51747"/>
    </source>
</evidence>
<protein>
    <recommendedName>
        <fullName evidence="4 12">Cytidine deaminase</fullName>
        <ecNumber evidence="4 12">3.5.4.5</ecNumber>
    </recommendedName>
    <alternativeName>
        <fullName evidence="8 12">Cytidine aminohydrolase</fullName>
    </alternativeName>
</protein>
<evidence type="ECO:0000256" key="10">
    <source>
        <dbReference type="PIRSR" id="PIRSR606262-1"/>
    </source>
</evidence>